<dbReference type="InterPro" id="IPR004500">
    <property type="entry name" value="Pro-tRNA-synth_IIa_bac-type"/>
</dbReference>
<dbReference type="PANTHER" id="PTHR42753:SF2">
    <property type="entry name" value="PROLINE--TRNA LIGASE"/>
    <property type="match status" value="1"/>
</dbReference>
<dbReference type="Gene3D" id="3.90.960.10">
    <property type="entry name" value="YbaK/aminoacyl-tRNA synthetase-associated domain"/>
    <property type="match status" value="1"/>
</dbReference>
<comment type="catalytic activity">
    <reaction evidence="9 10">
        <text>tRNA(Pro) + L-proline + ATP = L-prolyl-tRNA(Pro) + AMP + diphosphate</text>
        <dbReference type="Rhea" id="RHEA:14305"/>
        <dbReference type="Rhea" id="RHEA-COMP:9700"/>
        <dbReference type="Rhea" id="RHEA-COMP:9702"/>
        <dbReference type="ChEBI" id="CHEBI:30616"/>
        <dbReference type="ChEBI" id="CHEBI:33019"/>
        <dbReference type="ChEBI" id="CHEBI:60039"/>
        <dbReference type="ChEBI" id="CHEBI:78442"/>
        <dbReference type="ChEBI" id="CHEBI:78532"/>
        <dbReference type="ChEBI" id="CHEBI:456215"/>
        <dbReference type="EC" id="6.1.1.15"/>
    </reaction>
</comment>
<dbReference type="InterPro" id="IPR045864">
    <property type="entry name" value="aa-tRNA-synth_II/BPL/LPL"/>
</dbReference>
<keyword evidence="8 10" id="KW-0030">Aminoacyl-tRNA synthetase</keyword>
<proteinExistence type="inferred from homology"/>
<dbReference type="GO" id="GO:0004827">
    <property type="term" value="F:proline-tRNA ligase activity"/>
    <property type="evidence" value="ECO:0007669"/>
    <property type="project" value="UniProtKB-UniRule"/>
</dbReference>
<comment type="subcellular location">
    <subcellularLocation>
        <location evidence="1 10">Cytoplasm</location>
    </subcellularLocation>
</comment>
<dbReference type="EMBL" id="FQXA01000003">
    <property type="protein sequence ID" value="SHG98465.1"/>
    <property type="molecule type" value="Genomic_DNA"/>
</dbReference>
<dbReference type="GO" id="GO:0006433">
    <property type="term" value="P:prolyl-tRNA aminoacylation"/>
    <property type="evidence" value="ECO:0007669"/>
    <property type="project" value="UniProtKB-UniRule"/>
</dbReference>
<comment type="function">
    <text evidence="10">Catalyzes the attachment of proline to tRNA(Pro) in a two-step reaction: proline is first activated by ATP to form Pro-AMP and then transferred to the acceptor end of tRNA(Pro). As ProRS can inadvertently accommodate and process non-cognate amino acids such as alanine and cysteine, to avoid such errors it has two additional distinct editing activities against alanine. One activity is designated as 'pretransfer' editing and involves the tRNA(Pro)-independent hydrolysis of activated Ala-AMP. The other activity is designated 'posttransfer' editing and involves deacylation of mischarged Ala-tRNA(Pro). The misacylated Cys-tRNA(Pro) is not edited by ProRS.</text>
</comment>
<sequence length="571" mass="63344">MRTSQFLLSTLKETPSDAVVISHQLMLRAGMIRKLASGLYTWMPMGLRALRKAEAIVRDEMNKAGALEVLMPAIQPAELWQESGRWEQYGPELLRLKDRHNREFCVGPTHEEVITDLARNELNSYKQLPINFYQIQTKFRDEIRPRFGLMRGREFTMKDAYSFHVDQESLQQTYDRMHQAYCNIFTRLGLNFRPVQADTGSIGGTGSHEFHVLAESGEDDIAFSDSSDYAANIEKAEAIPRETERGAPSEELRLIDTPNCKTIAALVEQFQLPIEKTIKTLVVRGTEKGQLVALVVRGDHELNEIKAANLAQVESPLIFATDEEIRSAIGAGPGSLGPLNLPIAVVIDRSVALMSDFAAGANQDDKHYFGINWERDLPLPEVSDLRNVVAGDPSPDGVGTLIIKRGIEVGHIFQLGTKYSEAMNCSVMGENGKPVILTMGCYGIGVSRVVAAAIEQNYDDRGILWPDALAPFQIALVPMKYENQAVREATDKLYAELTAAGYDVLLDDRDKKTSPGVKFADMELVGIPHRIVVGERGLADGTLEYKHRRDAESQAIPAANILEFINSRASC</sequence>
<dbReference type="InterPro" id="IPR036621">
    <property type="entry name" value="Anticodon-bd_dom_sf"/>
</dbReference>
<evidence type="ECO:0000256" key="7">
    <source>
        <dbReference type="ARBA" id="ARBA00022917"/>
    </source>
</evidence>
<evidence type="ECO:0000256" key="4">
    <source>
        <dbReference type="ARBA" id="ARBA00022598"/>
    </source>
</evidence>
<feature type="domain" description="Aminoacyl-transfer RNA synthetases class-II family profile" evidence="11">
    <location>
        <begin position="38"/>
        <end position="466"/>
    </location>
</feature>
<accession>A0A1M5P9U2</accession>
<dbReference type="InterPro" id="IPR007214">
    <property type="entry name" value="YbaK/aa-tRNA-synth-assoc-dom"/>
</dbReference>
<dbReference type="Pfam" id="PF04073">
    <property type="entry name" value="tRNA_edit"/>
    <property type="match status" value="1"/>
</dbReference>
<dbReference type="InterPro" id="IPR023717">
    <property type="entry name" value="Pro-tRNA-Synthase_IIa_type1"/>
</dbReference>
<dbReference type="EC" id="6.1.1.15" evidence="10"/>
<dbReference type="InterPro" id="IPR004154">
    <property type="entry name" value="Anticodon-bd"/>
</dbReference>
<comment type="similarity">
    <text evidence="10">Belongs to the class-II aminoacyl-tRNA synthetase family. ProS type 1 subfamily.</text>
</comment>
<dbReference type="PANTHER" id="PTHR42753">
    <property type="entry name" value="MITOCHONDRIAL RIBOSOME PROTEIN L39/PROLYL-TRNA LIGASE FAMILY MEMBER"/>
    <property type="match status" value="1"/>
</dbReference>
<comment type="subunit">
    <text evidence="2 10">Homodimer.</text>
</comment>
<evidence type="ECO:0000259" key="11">
    <source>
        <dbReference type="PROSITE" id="PS50862"/>
    </source>
</evidence>
<dbReference type="Proteomes" id="UP000184000">
    <property type="component" value="Unassembled WGS sequence"/>
</dbReference>
<dbReference type="InterPro" id="IPR044140">
    <property type="entry name" value="ProRS_anticodon_short"/>
</dbReference>
<dbReference type="CDD" id="cd04334">
    <property type="entry name" value="ProRS-INS"/>
    <property type="match status" value="1"/>
</dbReference>
<protein>
    <recommendedName>
        <fullName evidence="10">Proline--tRNA ligase</fullName>
        <ecNumber evidence="10">6.1.1.15</ecNumber>
    </recommendedName>
    <alternativeName>
        <fullName evidence="10">Prolyl-tRNA synthetase</fullName>
        <shortName evidence="10">ProRS</shortName>
    </alternativeName>
</protein>
<dbReference type="CDD" id="cd00779">
    <property type="entry name" value="ProRS_core_prok"/>
    <property type="match status" value="1"/>
</dbReference>
<dbReference type="PRINTS" id="PR01046">
    <property type="entry name" value="TRNASYNTHPRO"/>
</dbReference>
<dbReference type="Pfam" id="PF00587">
    <property type="entry name" value="tRNA-synt_2b"/>
    <property type="match status" value="1"/>
</dbReference>
<dbReference type="NCBIfam" id="TIGR00409">
    <property type="entry name" value="proS_fam_II"/>
    <property type="match status" value="1"/>
</dbReference>
<evidence type="ECO:0000313" key="13">
    <source>
        <dbReference type="Proteomes" id="UP000184000"/>
    </source>
</evidence>
<dbReference type="PIRSF" id="PIRSF001535">
    <property type="entry name" value="ProRS_1"/>
    <property type="match status" value="1"/>
</dbReference>
<evidence type="ECO:0000256" key="8">
    <source>
        <dbReference type="ARBA" id="ARBA00023146"/>
    </source>
</evidence>
<dbReference type="FunFam" id="3.30.930.10:FF:000043">
    <property type="entry name" value="Proline--tRNA ligase"/>
    <property type="match status" value="1"/>
</dbReference>
<evidence type="ECO:0000256" key="5">
    <source>
        <dbReference type="ARBA" id="ARBA00022741"/>
    </source>
</evidence>
<gene>
    <name evidence="10" type="primary">proS</name>
    <name evidence="12" type="ORF">SAMN02744645_2055</name>
</gene>
<evidence type="ECO:0000256" key="2">
    <source>
        <dbReference type="ARBA" id="ARBA00011738"/>
    </source>
</evidence>
<dbReference type="InterPro" id="IPR002314">
    <property type="entry name" value="aa-tRNA-synt_IIb"/>
</dbReference>
<evidence type="ECO:0000256" key="3">
    <source>
        <dbReference type="ARBA" id="ARBA00022490"/>
    </source>
</evidence>
<comment type="domain">
    <text evidence="10">Consists of three domains: the N-terminal catalytic domain, the editing domain and the C-terminal anticodon-binding domain.</text>
</comment>
<dbReference type="GeneID" id="98637584"/>
<evidence type="ECO:0000256" key="9">
    <source>
        <dbReference type="ARBA" id="ARBA00047671"/>
    </source>
</evidence>
<dbReference type="FunFam" id="3.30.930.10:FF:000097">
    <property type="entry name" value="Proline--tRNA ligase"/>
    <property type="match status" value="1"/>
</dbReference>
<dbReference type="SUPFAM" id="SSF52954">
    <property type="entry name" value="Class II aaRS ABD-related"/>
    <property type="match status" value="1"/>
</dbReference>
<dbReference type="SUPFAM" id="SSF55826">
    <property type="entry name" value="YbaK/ProRS associated domain"/>
    <property type="match status" value="1"/>
</dbReference>
<dbReference type="InterPro" id="IPR033730">
    <property type="entry name" value="ProRS_core_prok"/>
</dbReference>
<evidence type="ECO:0000313" key="12">
    <source>
        <dbReference type="EMBL" id="SHG98465.1"/>
    </source>
</evidence>
<dbReference type="SUPFAM" id="SSF55681">
    <property type="entry name" value="Class II aaRS and biotin synthetases"/>
    <property type="match status" value="1"/>
</dbReference>
<dbReference type="RefSeq" id="WP_073300720.1">
    <property type="nucleotide sequence ID" value="NZ_FQXA01000003.1"/>
</dbReference>
<evidence type="ECO:0000256" key="6">
    <source>
        <dbReference type="ARBA" id="ARBA00022840"/>
    </source>
</evidence>
<keyword evidence="6 10" id="KW-0067">ATP-binding</keyword>
<dbReference type="InterPro" id="IPR002316">
    <property type="entry name" value="Pro-tRNA-ligase_IIa"/>
</dbReference>
<name>A0A1M5P9U2_9GAMM</name>
<dbReference type="PROSITE" id="PS50862">
    <property type="entry name" value="AA_TRNA_LIGASE_II"/>
    <property type="match status" value="1"/>
</dbReference>
<dbReference type="CDD" id="cd00861">
    <property type="entry name" value="ProRS_anticodon_short"/>
    <property type="match status" value="1"/>
</dbReference>
<dbReference type="HAMAP" id="MF_01569">
    <property type="entry name" value="Pro_tRNA_synth_type1"/>
    <property type="match status" value="1"/>
</dbReference>
<dbReference type="FunFam" id="3.90.960.10:FF:000001">
    <property type="entry name" value="Proline--tRNA ligase"/>
    <property type="match status" value="1"/>
</dbReference>
<dbReference type="AlphaFoldDB" id="A0A1M5P9U2"/>
<reference evidence="12 13" key="1">
    <citation type="submission" date="2016-11" db="EMBL/GenBank/DDBJ databases">
        <authorList>
            <person name="Jaros S."/>
            <person name="Januszkiewicz K."/>
            <person name="Wedrychowicz H."/>
        </authorList>
    </citation>
    <scope>NUCLEOTIDE SEQUENCE [LARGE SCALE GENOMIC DNA]</scope>
    <source>
        <strain evidence="12 13">DSM 18231</strain>
    </source>
</reference>
<dbReference type="Gene3D" id="3.30.930.10">
    <property type="entry name" value="Bira Bifunctional Protein, Domain 2"/>
    <property type="match status" value="2"/>
</dbReference>
<keyword evidence="4 10" id="KW-0436">Ligase</keyword>
<organism evidence="12 13">
    <name type="scientific">Stutzerimonas xanthomarina DSM 18231</name>
    <dbReference type="NCBI Taxonomy" id="1403346"/>
    <lineage>
        <taxon>Bacteria</taxon>
        <taxon>Pseudomonadati</taxon>
        <taxon>Pseudomonadota</taxon>
        <taxon>Gammaproteobacteria</taxon>
        <taxon>Pseudomonadales</taxon>
        <taxon>Pseudomonadaceae</taxon>
        <taxon>Stutzerimonas</taxon>
    </lineage>
</organism>
<dbReference type="NCBIfam" id="NF006625">
    <property type="entry name" value="PRK09194.1"/>
    <property type="match status" value="1"/>
</dbReference>
<dbReference type="InterPro" id="IPR006195">
    <property type="entry name" value="aa-tRNA-synth_II"/>
</dbReference>
<dbReference type="InterPro" id="IPR036754">
    <property type="entry name" value="YbaK/aa-tRNA-synt-asso_dom_sf"/>
</dbReference>
<keyword evidence="3 10" id="KW-0963">Cytoplasm</keyword>
<dbReference type="InterPro" id="IPR050062">
    <property type="entry name" value="Pro-tRNA_synthetase"/>
</dbReference>
<evidence type="ECO:0000256" key="10">
    <source>
        <dbReference type="HAMAP-Rule" id="MF_01569"/>
    </source>
</evidence>
<evidence type="ECO:0000256" key="1">
    <source>
        <dbReference type="ARBA" id="ARBA00004496"/>
    </source>
</evidence>
<keyword evidence="7 10" id="KW-0648">Protein biosynthesis</keyword>
<dbReference type="GO" id="GO:0002161">
    <property type="term" value="F:aminoacyl-tRNA deacylase activity"/>
    <property type="evidence" value="ECO:0007669"/>
    <property type="project" value="InterPro"/>
</dbReference>
<dbReference type="GO" id="GO:0005829">
    <property type="term" value="C:cytosol"/>
    <property type="evidence" value="ECO:0007669"/>
    <property type="project" value="TreeGrafter"/>
</dbReference>
<dbReference type="GO" id="GO:0005524">
    <property type="term" value="F:ATP binding"/>
    <property type="evidence" value="ECO:0007669"/>
    <property type="project" value="UniProtKB-UniRule"/>
</dbReference>
<dbReference type="Pfam" id="PF03129">
    <property type="entry name" value="HGTP_anticodon"/>
    <property type="match status" value="1"/>
</dbReference>
<dbReference type="Gene3D" id="3.40.50.800">
    <property type="entry name" value="Anticodon-binding domain"/>
    <property type="match status" value="1"/>
</dbReference>
<keyword evidence="5 10" id="KW-0547">Nucleotide-binding</keyword>